<proteinExistence type="predicted"/>
<sequence>MTKLEQIERSIAALSPKELNAFAKWFEAFQADVWDKQIEADAKAGRLDGFAKKALAEIRAIMGSGKRFYHAAPNTGPPPPNEAVVASGVWAKRRWQITPGCS</sequence>
<evidence type="ECO:0000313" key="2">
    <source>
        <dbReference type="Proteomes" id="UP000000552"/>
    </source>
</evidence>
<dbReference type="Proteomes" id="UP000000552">
    <property type="component" value="Chromosome"/>
</dbReference>
<dbReference type="eggNOG" id="ENOG50330SE">
    <property type="taxonomic scope" value="Bacteria"/>
</dbReference>
<dbReference type="KEGG" id="mlo:mlr2530"/>
<name>Q98I75_RHILO</name>
<dbReference type="EMBL" id="BA000012">
    <property type="protein sequence ID" value="BAB49641.1"/>
    <property type="molecule type" value="Genomic_DNA"/>
</dbReference>
<gene>
    <name evidence="1" type="ordered locus">mlr2530</name>
</gene>
<protein>
    <submittedName>
        <fullName evidence="1">Mlr2530 protein</fullName>
    </submittedName>
</protein>
<dbReference type="HOGENOM" id="CLU_2275202_0_0_5"/>
<dbReference type="AlphaFoldDB" id="Q98I75"/>
<reference evidence="1 2" key="1">
    <citation type="journal article" date="2000" name="DNA Res.">
        <title>Complete genome structure of the nitrogen-fixing symbiotic bacterium Mesorhizobium loti.</title>
        <authorList>
            <person name="Kaneko T."/>
            <person name="Nakamura Y."/>
            <person name="Sato S."/>
            <person name="Asamizu E."/>
            <person name="Kato T."/>
            <person name="Sasamoto S."/>
            <person name="Watanabe A."/>
            <person name="Idesawa K."/>
            <person name="Ishikawa A."/>
            <person name="Kawashima K."/>
            <person name="Kimura T."/>
            <person name="Kishida Y."/>
            <person name="Kiyokawa C."/>
            <person name="Kohara M."/>
            <person name="Matsumoto M."/>
            <person name="Matsuno A."/>
            <person name="Mochizuki Y."/>
            <person name="Nakayama S."/>
            <person name="Nakazaki N."/>
            <person name="Shimpo S."/>
            <person name="Sugimoto M."/>
            <person name="Takeuchi C."/>
            <person name="Yamada M."/>
            <person name="Tabata S."/>
        </authorList>
    </citation>
    <scope>NUCLEOTIDE SEQUENCE [LARGE SCALE GENOMIC DNA]</scope>
    <source>
        <strain evidence="2">LMG 29417 / CECT 9101 / MAFF 303099</strain>
    </source>
</reference>
<evidence type="ECO:0000313" key="1">
    <source>
        <dbReference type="EMBL" id="BAB49641.1"/>
    </source>
</evidence>
<accession>Q98I75</accession>
<organism evidence="1 2">
    <name type="scientific">Mesorhizobium japonicum (strain LMG 29417 / CECT 9101 / MAFF 303099)</name>
    <name type="common">Mesorhizobium loti (strain MAFF 303099)</name>
    <dbReference type="NCBI Taxonomy" id="266835"/>
    <lineage>
        <taxon>Bacteria</taxon>
        <taxon>Pseudomonadati</taxon>
        <taxon>Pseudomonadota</taxon>
        <taxon>Alphaproteobacteria</taxon>
        <taxon>Hyphomicrobiales</taxon>
        <taxon>Phyllobacteriaceae</taxon>
        <taxon>Mesorhizobium</taxon>
    </lineage>
</organism>